<comment type="caution">
    <text evidence="5">The sequence shown here is derived from an EMBL/GenBank/DDBJ whole genome shotgun (WGS) entry which is preliminary data.</text>
</comment>
<reference evidence="5 6" key="1">
    <citation type="submission" date="2022-05" db="EMBL/GenBank/DDBJ databases">
        <title>A multi-omics perspective on studying reproductive biology in Daphnia sinensis.</title>
        <authorList>
            <person name="Jia J."/>
        </authorList>
    </citation>
    <scope>NUCLEOTIDE SEQUENCE [LARGE SCALE GENOMIC DNA]</scope>
    <source>
        <strain evidence="5 6">WSL</strain>
    </source>
</reference>
<keyword evidence="2" id="KW-0812">Transmembrane</keyword>
<evidence type="ECO:0000256" key="3">
    <source>
        <dbReference type="ARBA" id="ARBA00022989"/>
    </source>
</evidence>
<dbReference type="PANTHER" id="PTHR13533">
    <property type="entry name" value="N-ACETYLNEURAMINATE 9-O-ACETYLTRANSFERASE"/>
    <property type="match status" value="1"/>
</dbReference>
<keyword evidence="6" id="KW-1185">Reference proteome</keyword>
<dbReference type="AlphaFoldDB" id="A0AAD5LK62"/>
<dbReference type="GO" id="GO:0005975">
    <property type="term" value="P:carbohydrate metabolic process"/>
    <property type="evidence" value="ECO:0007669"/>
    <property type="project" value="UniProtKB-ARBA"/>
</dbReference>
<proteinExistence type="predicted"/>
<dbReference type="Proteomes" id="UP000820818">
    <property type="component" value="Linkage Group LG5"/>
</dbReference>
<evidence type="ECO:0000256" key="4">
    <source>
        <dbReference type="ARBA" id="ARBA00023136"/>
    </source>
</evidence>
<evidence type="ECO:0000256" key="2">
    <source>
        <dbReference type="ARBA" id="ARBA00022692"/>
    </source>
</evidence>
<evidence type="ECO:0000313" key="5">
    <source>
        <dbReference type="EMBL" id="KAI9559233.1"/>
    </source>
</evidence>
<organism evidence="5 6">
    <name type="scientific">Daphnia sinensis</name>
    <dbReference type="NCBI Taxonomy" id="1820382"/>
    <lineage>
        <taxon>Eukaryota</taxon>
        <taxon>Metazoa</taxon>
        <taxon>Ecdysozoa</taxon>
        <taxon>Arthropoda</taxon>
        <taxon>Crustacea</taxon>
        <taxon>Branchiopoda</taxon>
        <taxon>Diplostraca</taxon>
        <taxon>Cladocera</taxon>
        <taxon>Anomopoda</taxon>
        <taxon>Daphniidae</taxon>
        <taxon>Daphnia</taxon>
        <taxon>Daphnia similis group</taxon>
    </lineage>
</organism>
<accession>A0AAD5LK62</accession>
<protein>
    <submittedName>
        <fullName evidence="5">Uncharacterized protein</fullName>
    </submittedName>
</protein>
<name>A0AAD5LK62_9CRUS</name>
<sequence length="249" mass="29020">MGCDLRNRYFRITVLLAENKLPLCIGNLVDQREFHYEKKANGSYESNRLMSNDGPCKLLQYTPGRVAACLDAIKEVDPIQNVLHFVFMGDSRIRQQYYNFLRLIPDFDKVSQPSIIPNAYHNDIEITSQVLGLRLSFKWRPLINDSVIKMLRRWANPYETERPHLIFLSMAVHHMLPYAADEHCNDFQLYRDKLMELGPVLGQLASVSQVIWLNQYPSVDFYGNINAPNTAVFSEKIHLYNKAIRRILR</sequence>
<comment type="subcellular location">
    <subcellularLocation>
        <location evidence="1">Membrane</location>
    </subcellularLocation>
</comment>
<dbReference type="GO" id="GO:0005794">
    <property type="term" value="C:Golgi apparatus"/>
    <property type="evidence" value="ECO:0007669"/>
    <property type="project" value="UniProtKB-ARBA"/>
</dbReference>
<keyword evidence="3" id="KW-1133">Transmembrane helix</keyword>
<evidence type="ECO:0000256" key="1">
    <source>
        <dbReference type="ARBA" id="ARBA00004370"/>
    </source>
</evidence>
<dbReference type="GO" id="GO:0016020">
    <property type="term" value="C:membrane"/>
    <property type="evidence" value="ECO:0007669"/>
    <property type="project" value="UniProtKB-SubCell"/>
</dbReference>
<gene>
    <name evidence="5" type="ORF">GHT06_016022</name>
</gene>
<evidence type="ECO:0000313" key="6">
    <source>
        <dbReference type="Proteomes" id="UP000820818"/>
    </source>
</evidence>
<keyword evidence="4" id="KW-0472">Membrane</keyword>
<dbReference type="EMBL" id="WJBH02000005">
    <property type="protein sequence ID" value="KAI9559233.1"/>
    <property type="molecule type" value="Genomic_DNA"/>
</dbReference>
<dbReference type="PANTHER" id="PTHR13533:SF45">
    <property type="entry name" value="CAS1P 10 TM ACYL TRANSFERASE DOMAIN-CONTAINING PROTEIN"/>
    <property type="match status" value="1"/>
</dbReference>